<name>A0A5B0SA43_PUCGR</name>
<dbReference type="Proteomes" id="UP000325313">
    <property type="component" value="Unassembled WGS sequence"/>
</dbReference>
<dbReference type="EMBL" id="VDEP01000072">
    <property type="protein sequence ID" value="KAA1133334.1"/>
    <property type="molecule type" value="Genomic_DNA"/>
</dbReference>
<dbReference type="AlphaFoldDB" id="A0A5B0SA43"/>
<protein>
    <submittedName>
        <fullName evidence="1">Uncharacterized protein</fullName>
    </submittedName>
</protein>
<gene>
    <name evidence="1" type="ORF">PGTUg99_025783</name>
</gene>
<reference evidence="1 2" key="1">
    <citation type="submission" date="2019-05" db="EMBL/GenBank/DDBJ databases">
        <title>Emergence of the Ug99 lineage of the wheat stem rust pathogen through somatic hybridization.</title>
        <authorList>
            <person name="Li F."/>
            <person name="Upadhyaya N.M."/>
            <person name="Sperschneider J."/>
            <person name="Matny O."/>
            <person name="Nguyen-Phuc H."/>
            <person name="Mago R."/>
            <person name="Raley C."/>
            <person name="Miller M.E."/>
            <person name="Silverstein K.A.T."/>
            <person name="Henningsen E."/>
            <person name="Hirsch C.D."/>
            <person name="Visser B."/>
            <person name="Pretorius Z.A."/>
            <person name="Steffenson B.J."/>
            <person name="Schwessinger B."/>
            <person name="Dodds P.N."/>
            <person name="Figueroa M."/>
        </authorList>
    </citation>
    <scope>NUCLEOTIDE SEQUENCE [LARGE SCALE GENOMIC DNA]</scope>
    <source>
        <strain evidence="1 2">Ug99</strain>
    </source>
</reference>
<evidence type="ECO:0000313" key="2">
    <source>
        <dbReference type="Proteomes" id="UP000325313"/>
    </source>
</evidence>
<accession>A0A5B0SA43</accession>
<proteinExistence type="predicted"/>
<organism evidence="1 2">
    <name type="scientific">Puccinia graminis f. sp. tritici</name>
    <dbReference type="NCBI Taxonomy" id="56615"/>
    <lineage>
        <taxon>Eukaryota</taxon>
        <taxon>Fungi</taxon>
        <taxon>Dikarya</taxon>
        <taxon>Basidiomycota</taxon>
        <taxon>Pucciniomycotina</taxon>
        <taxon>Pucciniomycetes</taxon>
        <taxon>Pucciniales</taxon>
        <taxon>Pucciniaceae</taxon>
        <taxon>Puccinia</taxon>
    </lineage>
</organism>
<sequence>MLAQNTGKNGIVSADTLTVPVKNGIVSADTLTVPVKRGIVSAYTLTVPVKNGIVGVDTPRYNTLTIPFHRYICA</sequence>
<comment type="caution">
    <text evidence="1">The sequence shown here is derived from an EMBL/GenBank/DDBJ whole genome shotgun (WGS) entry which is preliminary data.</text>
</comment>
<evidence type="ECO:0000313" key="1">
    <source>
        <dbReference type="EMBL" id="KAA1133334.1"/>
    </source>
</evidence>